<dbReference type="GeneID" id="18764164"/>
<feature type="compositionally biased region" description="Gly residues" evidence="1">
    <location>
        <begin position="360"/>
        <end position="371"/>
    </location>
</feature>
<keyword evidence="3" id="KW-1185">Reference proteome</keyword>
<feature type="compositionally biased region" description="Polar residues" evidence="1">
    <location>
        <begin position="427"/>
        <end position="440"/>
    </location>
</feature>
<dbReference type="Pfam" id="PF15365">
    <property type="entry name" value="PNRC"/>
    <property type="match status" value="1"/>
</dbReference>
<feature type="region of interest" description="Disordered" evidence="1">
    <location>
        <begin position="359"/>
        <end position="440"/>
    </location>
</feature>
<proteinExistence type="predicted"/>
<feature type="compositionally biased region" description="Polar residues" evidence="1">
    <location>
        <begin position="129"/>
        <end position="141"/>
    </location>
</feature>
<organism evidence="2 3">
    <name type="scientific">Marssonina brunnea f. sp. multigermtubi (strain MB_m1)</name>
    <name type="common">Marssonina leaf spot fungus</name>
    <dbReference type="NCBI Taxonomy" id="1072389"/>
    <lineage>
        <taxon>Eukaryota</taxon>
        <taxon>Fungi</taxon>
        <taxon>Dikarya</taxon>
        <taxon>Ascomycota</taxon>
        <taxon>Pezizomycotina</taxon>
        <taxon>Leotiomycetes</taxon>
        <taxon>Helotiales</taxon>
        <taxon>Drepanopezizaceae</taxon>
        <taxon>Drepanopeziza</taxon>
    </lineage>
</organism>
<sequence>MSSSDLPPTRHRRQTRSAVMPCATASSQAHQNPRNPQSPHHLNLQAHAQNTHADMNSDLTLPPARPSTPPRTPRKESRPSSSQNTSTAPEIGSKQRSRNKNRPKNVMTSPGAVRKGRNTTPPLTGAQYGAQSSSKPVNTPTAYAGSTFHASPAPSALPIPSFYSKSVPDSPGFKGLKSLTGAALPTASSTPPRTFPPREQAREESPLDVFFKADREEKARARSASSNKAFAAANGPFPPPLESSRSAQTLPTRSQQNSQTASKRMSSNGIFVMEMDGDRASGTPLGPAFSTPYSERINAARSRDQSGVPIEGVSHGSQLSLERSEALKAYLFSNQSAPLVANPTSPLVQNFNAYEVPSAPGGGPRSAGLPGGPYYNDHAPDPNASNDGPRAGGRSSGLRQEVTNSRTPMKMPDRSQSYGHSPVPSRNAPSNAYGGNNYATQFTSRTPYQASASPIGILPVNPDPRIQGMEDSLRKILKLDSDASPGTNTG</sequence>
<name>K1WKY1_MARBU</name>
<dbReference type="EMBL" id="JH921449">
    <property type="protein sequence ID" value="EKD13511.1"/>
    <property type="molecule type" value="Genomic_DNA"/>
</dbReference>
<dbReference type="GO" id="GO:0016071">
    <property type="term" value="P:mRNA metabolic process"/>
    <property type="evidence" value="ECO:0007669"/>
    <property type="project" value="UniProtKB-ARBA"/>
</dbReference>
<dbReference type="KEGG" id="mbe:MBM_08229"/>
<evidence type="ECO:0000313" key="2">
    <source>
        <dbReference type="EMBL" id="EKD13511.1"/>
    </source>
</evidence>
<feature type="compositionally biased region" description="Basic and acidic residues" evidence="1">
    <location>
        <begin position="199"/>
        <end position="220"/>
    </location>
</feature>
<dbReference type="STRING" id="1072389.K1WKY1"/>
<gene>
    <name evidence="2" type="ORF">MBM_08229</name>
</gene>
<dbReference type="InterPro" id="IPR028322">
    <property type="entry name" value="PNRC-like_rgn"/>
</dbReference>
<protein>
    <submittedName>
        <fullName evidence="2">Proteophosphoglycan 5</fullName>
    </submittedName>
</protein>
<dbReference type="OrthoDB" id="2142961at2759"/>
<feature type="region of interest" description="Disordered" evidence="1">
    <location>
        <begin position="174"/>
        <end position="265"/>
    </location>
</feature>
<feature type="compositionally biased region" description="Polar residues" evidence="1">
    <location>
        <begin position="243"/>
        <end position="265"/>
    </location>
</feature>
<feature type="compositionally biased region" description="Low complexity" evidence="1">
    <location>
        <begin position="222"/>
        <end position="235"/>
    </location>
</feature>
<dbReference type="OMA" id="QNTHADM"/>
<feature type="compositionally biased region" description="Polar residues" evidence="1">
    <location>
        <begin position="24"/>
        <end position="59"/>
    </location>
</feature>
<feature type="region of interest" description="Disordered" evidence="1">
    <location>
        <begin position="1"/>
        <end position="143"/>
    </location>
</feature>
<dbReference type="RefSeq" id="XP_007296118.1">
    <property type="nucleotide sequence ID" value="XM_007296056.1"/>
</dbReference>
<evidence type="ECO:0000313" key="3">
    <source>
        <dbReference type="Proteomes" id="UP000006753"/>
    </source>
</evidence>
<dbReference type="HOGENOM" id="CLU_555657_0_0_1"/>
<reference evidence="2 3" key="1">
    <citation type="journal article" date="2012" name="BMC Genomics">
        <title>Sequencing the genome of Marssonina brunnea reveals fungus-poplar co-evolution.</title>
        <authorList>
            <person name="Zhu S."/>
            <person name="Cao Y.-Z."/>
            <person name="Jiang C."/>
            <person name="Tan B.-Y."/>
            <person name="Wang Z."/>
            <person name="Feng S."/>
            <person name="Zhang L."/>
            <person name="Su X.-H."/>
            <person name="Brejova B."/>
            <person name="Vinar T."/>
            <person name="Xu M."/>
            <person name="Wang M.-X."/>
            <person name="Zhang S.-G."/>
            <person name="Huang M.-R."/>
            <person name="Wu R."/>
            <person name="Zhou Y."/>
        </authorList>
    </citation>
    <scope>NUCLEOTIDE SEQUENCE [LARGE SCALE GENOMIC DNA]</scope>
    <source>
        <strain evidence="2 3">MB_m1</strain>
    </source>
</reference>
<dbReference type="eggNOG" id="ENOG502SC1U">
    <property type="taxonomic scope" value="Eukaryota"/>
</dbReference>
<accession>K1WKY1</accession>
<dbReference type="InParanoid" id="K1WKY1"/>
<dbReference type="AlphaFoldDB" id="K1WKY1"/>
<dbReference type="Proteomes" id="UP000006753">
    <property type="component" value="Unassembled WGS sequence"/>
</dbReference>
<feature type="compositionally biased region" description="Polar residues" evidence="1">
    <location>
        <begin position="397"/>
        <end position="407"/>
    </location>
</feature>
<evidence type="ECO:0000256" key="1">
    <source>
        <dbReference type="SAM" id="MobiDB-lite"/>
    </source>
</evidence>